<feature type="region of interest" description="Disordered" evidence="2">
    <location>
        <begin position="1"/>
        <end position="45"/>
    </location>
</feature>
<evidence type="ECO:0000256" key="2">
    <source>
        <dbReference type="SAM" id="MobiDB-lite"/>
    </source>
</evidence>
<gene>
    <name evidence="3" type="ORF">TCNE_LOCUS7934</name>
</gene>
<reference evidence="5" key="1">
    <citation type="submission" date="2016-06" db="UniProtKB">
        <authorList>
            <consortium name="WormBaseParasite"/>
        </authorList>
    </citation>
    <scope>IDENTIFICATION</scope>
</reference>
<feature type="region of interest" description="Disordered" evidence="2">
    <location>
        <begin position="82"/>
        <end position="102"/>
    </location>
</feature>
<evidence type="ECO:0000313" key="5">
    <source>
        <dbReference type="WBParaSite" id="TCNE_0000793401-mRNA-1"/>
    </source>
</evidence>
<protein>
    <submittedName>
        <fullName evidence="5">Zf-C3H1 domain-containing protein</fullName>
    </submittedName>
</protein>
<sequence length="606" mass="65828">MGSLVKRCRAIRKRQLEPAQKAPEGGSDVKRLDAPMSASNGKDEIQGELVLPTAESSTQSQFTPHFARSGLPLSRIDATVRGGSESRLQPIASSSSPHLPSTDMVIKERDQPYSRTLIPSSPRALSPPPVLTPQVHLASHNCPSLSERSELVAGLRREVAELNRERIVLRRQLRQQQLVILSLQRCGCSRASLKNVNLLRPSVRHGEIERAEVAANGSTSSVNRYSYSGQEEEENGVHASSLMECSSTDMESLEFDGLPRTVDAKEENDNATMADADSASGNHERSPAYLASSSTETSVGQSQVAIDSDDEHHVGRQNSRKGVCGEGGGKCELRMGKKNYFPFSHCKEEVDTSVLKSEIMCRAEREAGVKNGLGAIDEFQTVKGTLTNSHNDIDGSNDLLGVVAGMNDARTHTNFDNSSCVGKVTANLTGCLPSQAGCEKCNQAVTSVDFCSSDSNRQRDIDADEKGISSLGSDISSSYSPVIRMFVQEGAELPVDEISKVDGNESQKKKPTSIRRKLFVVDAGRLMQLFKLCPQCGSVVKFVDLWHNDAVPKLREALQRAVFLPEAAVFVFLFTLYPYGLPTVVVNVSVHWMDARGVSALAVSVH</sequence>
<dbReference type="WBParaSite" id="TCNE_0000793401-mRNA-1">
    <property type="protein sequence ID" value="TCNE_0000793401-mRNA-1"/>
    <property type="gene ID" value="TCNE_0000793401"/>
</dbReference>
<evidence type="ECO:0000256" key="1">
    <source>
        <dbReference type="SAM" id="Coils"/>
    </source>
</evidence>
<feature type="compositionally biased region" description="Polar residues" evidence="2">
    <location>
        <begin position="291"/>
        <end position="305"/>
    </location>
</feature>
<name>A0A183UHG4_TOXCA</name>
<dbReference type="Proteomes" id="UP000050794">
    <property type="component" value="Unassembled WGS sequence"/>
</dbReference>
<organism evidence="4 5">
    <name type="scientific">Toxocara canis</name>
    <name type="common">Canine roundworm</name>
    <dbReference type="NCBI Taxonomy" id="6265"/>
    <lineage>
        <taxon>Eukaryota</taxon>
        <taxon>Metazoa</taxon>
        <taxon>Ecdysozoa</taxon>
        <taxon>Nematoda</taxon>
        <taxon>Chromadorea</taxon>
        <taxon>Rhabditida</taxon>
        <taxon>Spirurina</taxon>
        <taxon>Ascaridomorpha</taxon>
        <taxon>Ascaridoidea</taxon>
        <taxon>Toxocaridae</taxon>
        <taxon>Toxocara</taxon>
    </lineage>
</organism>
<keyword evidence="4" id="KW-1185">Reference proteome</keyword>
<feature type="coiled-coil region" evidence="1">
    <location>
        <begin position="145"/>
        <end position="179"/>
    </location>
</feature>
<feature type="compositionally biased region" description="Polar residues" evidence="2">
    <location>
        <begin position="218"/>
        <end position="229"/>
    </location>
</feature>
<evidence type="ECO:0000313" key="4">
    <source>
        <dbReference type="Proteomes" id="UP000050794"/>
    </source>
</evidence>
<accession>A0A183UHG4</accession>
<feature type="region of interest" description="Disordered" evidence="2">
    <location>
        <begin position="272"/>
        <end position="322"/>
    </location>
</feature>
<keyword evidence="1" id="KW-0175">Coiled coil</keyword>
<feature type="region of interest" description="Disordered" evidence="2">
    <location>
        <begin position="218"/>
        <end position="241"/>
    </location>
</feature>
<proteinExistence type="predicted"/>
<reference evidence="3 4" key="2">
    <citation type="submission" date="2018-11" db="EMBL/GenBank/DDBJ databases">
        <authorList>
            <consortium name="Pathogen Informatics"/>
        </authorList>
    </citation>
    <scope>NUCLEOTIDE SEQUENCE [LARGE SCALE GENOMIC DNA]</scope>
</reference>
<feature type="compositionally biased region" description="Basic residues" evidence="2">
    <location>
        <begin position="1"/>
        <end position="13"/>
    </location>
</feature>
<evidence type="ECO:0000313" key="3">
    <source>
        <dbReference type="EMBL" id="VDM39255.1"/>
    </source>
</evidence>
<dbReference type="EMBL" id="UYWY01019787">
    <property type="protein sequence ID" value="VDM39255.1"/>
    <property type="molecule type" value="Genomic_DNA"/>
</dbReference>
<dbReference type="AlphaFoldDB" id="A0A183UHG4"/>